<feature type="non-terminal residue" evidence="3">
    <location>
        <position position="387"/>
    </location>
</feature>
<comment type="caution">
    <text evidence="3">The sequence shown here is derived from an EMBL/GenBank/DDBJ whole genome shotgun (WGS) entry which is preliminary data.</text>
</comment>
<feature type="coiled-coil region" evidence="1">
    <location>
        <begin position="20"/>
        <end position="83"/>
    </location>
</feature>
<evidence type="ECO:0000313" key="4">
    <source>
        <dbReference type="Proteomes" id="UP000708148"/>
    </source>
</evidence>
<reference evidence="3" key="1">
    <citation type="submission" date="2020-12" db="EMBL/GenBank/DDBJ databases">
        <authorList>
            <person name="Iha C."/>
        </authorList>
    </citation>
    <scope>NUCLEOTIDE SEQUENCE</scope>
</reference>
<evidence type="ECO:0000256" key="2">
    <source>
        <dbReference type="SAM" id="MobiDB-lite"/>
    </source>
</evidence>
<name>A0A8S1J6F6_9CHLO</name>
<dbReference type="Proteomes" id="UP000708148">
    <property type="component" value="Unassembled WGS sequence"/>
</dbReference>
<evidence type="ECO:0000313" key="3">
    <source>
        <dbReference type="EMBL" id="CAD7701798.1"/>
    </source>
</evidence>
<sequence length="387" mass="43803">RAKEIKTHVVQNVGTVESHISDYQRIIDNLQAEVQNLRSQLHERSSFQGAQPAPGEADQIAWIDALATEINENVEERVNLQKALFELEDLNVCNKFELKNVEDHLSAGCLSKEDQREARERRQNILESIRENEEAGLRYRADIQANEEARRCIQKRIDERMDQHGNASFLKILSSFRLQAVRLQELQFQMAIRDQIISEQRSVISHLWRVLEASGLDKESVLEIAYEQGILMEGFMPEGEGPPTVGASHLVGMIASEKEGAPYLGRVGKELANKQSIEGERAKYRYSFWSKYNPSENADSVRETSSETSEAPYQRSRAQMEQLRRARSATRDDNSIGVGPASKGAMPNRGSARDQQSPTRARCRCSPRCPPSRAAVWAPRTTLNVWA</sequence>
<protein>
    <submittedName>
        <fullName evidence="3">Uncharacterized protein</fullName>
    </submittedName>
</protein>
<dbReference type="AlphaFoldDB" id="A0A8S1J6F6"/>
<feature type="compositionally biased region" description="Polar residues" evidence="2">
    <location>
        <begin position="306"/>
        <end position="319"/>
    </location>
</feature>
<proteinExistence type="predicted"/>
<feature type="region of interest" description="Disordered" evidence="2">
    <location>
        <begin position="295"/>
        <end position="368"/>
    </location>
</feature>
<gene>
    <name evidence="3" type="ORF">OSTQU699_LOCUS7155</name>
</gene>
<dbReference type="EMBL" id="CAJHUC010001635">
    <property type="protein sequence ID" value="CAD7701798.1"/>
    <property type="molecule type" value="Genomic_DNA"/>
</dbReference>
<keyword evidence="1" id="KW-0175">Coiled coil</keyword>
<evidence type="ECO:0000256" key="1">
    <source>
        <dbReference type="SAM" id="Coils"/>
    </source>
</evidence>
<dbReference type="OrthoDB" id="3176171at2759"/>
<keyword evidence="4" id="KW-1185">Reference proteome</keyword>
<organism evidence="3 4">
    <name type="scientific">Ostreobium quekettii</name>
    <dbReference type="NCBI Taxonomy" id="121088"/>
    <lineage>
        <taxon>Eukaryota</taxon>
        <taxon>Viridiplantae</taxon>
        <taxon>Chlorophyta</taxon>
        <taxon>core chlorophytes</taxon>
        <taxon>Ulvophyceae</taxon>
        <taxon>TCBD clade</taxon>
        <taxon>Bryopsidales</taxon>
        <taxon>Ostreobineae</taxon>
        <taxon>Ostreobiaceae</taxon>
        <taxon>Ostreobium</taxon>
    </lineage>
</organism>
<accession>A0A8S1J6F6</accession>